<dbReference type="SFLD" id="SFLDG01129">
    <property type="entry name" value="C1.5:_HAD__Beta-PGM__Phosphata"/>
    <property type="match status" value="1"/>
</dbReference>
<reference evidence="1 2" key="1">
    <citation type="submission" date="2019-04" db="EMBL/GenBank/DDBJ databases">
        <authorList>
            <person name="Hwang J.C."/>
        </authorList>
    </citation>
    <scope>NUCLEOTIDE SEQUENCE [LARGE SCALE GENOMIC DNA]</scope>
    <source>
        <strain evidence="1 2">IMCC35001</strain>
    </source>
</reference>
<dbReference type="SFLD" id="SFLDS00003">
    <property type="entry name" value="Haloacid_Dehalogenase"/>
    <property type="match status" value="1"/>
</dbReference>
<gene>
    <name evidence="1" type="ORF">FCL40_05410</name>
</gene>
<proteinExistence type="predicted"/>
<dbReference type="Gene3D" id="3.40.50.1000">
    <property type="entry name" value="HAD superfamily/HAD-like"/>
    <property type="match status" value="1"/>
</dbReference>
<keyword evidence="2" id="KW-1185">Reference proteome</keyword>
<dbReference type="NCBIfam" id="TIGR01509">
    <property type="entry name" value="HAD-SF-IA-v3"/>
    <property type="match status" value="1"/>
</dbReference>
<dbReference type="Proteomes" id="UP000305674">
    <property type="component" value="Unassembled WGS sequence"/>
</dbReference>
<dbReference type="SUPFAM" id="SSF56784">
    <property type="entry name" value="HAD-like"/>
    <property type="match status" value="1"/>
</dbReference>
<evidence type="ECO:0000313" key="2">
    <source>
        <dbReference type="Proteomes" id="UP000305674"/>
    </source>
</evidence>
<dbReference type="PANTHER" id="PTHR12725">
    <property type="entry name" value="HALOACID DEHALOGENASE-LIKE HYDROLASE"/>
    <property type="match status" value="1"/>
</dbReference>
<protein>
    <submittedName>
        <fullName evidence="1">Pyrimidine 5'-nucleotidase</fullName>
    </submittedName>
</protein>
<dbReference type="Pfam" id="PF00702">
    <property type="entry name" value="Hydrolase"/>
    <property type="match status" value="1"/>
</dbReference>
<dbReference type="AlphaFoldDB" id="A0A4U1BJ77"/>
<name>A0A4U1BJ77_9GAMM</name>
<dbReference type="InterPro" id="IPR023214">
    <property type="entry name" value="HAD_sf"/>
</dbReference>
<dbReference type="SFLD" id="SFLDG01132">
    <property type="entry name" value="C1.5.3:_5'-Nucleotidase_Like"/>
    <property type="match status" value="1"/>
</dbReference>
<accession>A0A4U1BJ77</accession>
<organism evidence="1 2">
    <name type="scientific">Ferrimonas sediminicola</name>
    <dbReference type="NCBI Taxonomy" id="2569538"/>
    <lineage>
        <taxon>Bacteria</taxon>
        <taxon>Pseudomonadati</taxon>
        <taxon>Pseudomonadota</taxon>
        <taxon>Gammaproteobacteria</taxon>
        <taxon>Alteromonadales</taxon>
        <taxon>Ferrimonadaceae</taxon>
        <taxon>Ferrimonas</taxon>
    </lineage>
</organism>
<comment type="caution">
    <text evidence="1">The sequence shown here is derived from an EMBL/GenBank/DDBJ whole genome shotgun (WGS) entry which is preliminary data.</text>
</comment>
<dbReference type="NCBIfam" id="TIGR01993">
    <property type="entry name" value="Pyr-5-nucltdase"/>
    <property type="match status" value="1"/>
</dbReference>
<dbReference type="EMBL" id="SWCI01000002">
    <property type="protein sequence ID" value="TKB50589.1"/>
    <property type="molecule type" value="Genomic_DNA"/>
</dbReference>
<dbReference type="RefSeq" id="WP_136852100.1">
    <property type="nucleotide sequence ID" value="NZ_SWCI01000002.1"/>
</dbReference>
<dbReference type="OrthoDB" id="9803141at2"/>
<dbReference type="InterPro" id="IPR036412">
    <property type="entry name" value="HAD-like_sf"/>
</dbReference>
<dbReference type="Gene3D" id="1.10.150.450">
    <property type="match status" value="1"/>
</dbReference>
<evidence type="ECO:0000313" key="1">
    <source>
        <dbReference type="EMBL" id="TKB50589.1"/>
    </source>
</evidence>
<dbReference type="PANTHER" id="PTHR12725:SF117">
    <property type="entry name" value="HALOACID DEHALOGENASE-LIKE HYDROLASE"/>
    <property type="match status" value="1"/>
</dbReference>
<dbReference type="InterPro" id="IPR006439">
    <property type="entry name" value="HAD-SF_hydro_IA"/>
</dbReference>
<dbReference type="InterPro" id="IPR010237">
    <property type="entry name" value="Pyr-5-nucltdase"/>
</dbReference>
<sequence length="223" mass="25468">MKPLLERNIFLFDLDNTLYHPDAGILDQVGARMKHYVADKLALSPEQATELCFGYYHRYGGTLRGLQQHHPEVDIDDFSVYAHDVDTSRLPAQAALAKELMALPQKRYIFTNAARPYAQRLLKKMEIDHCFHGIFSVEETDFRMKPDPFAYSRIGEKFGFSGDQAVMFDDQPANLDTARYAGIRTVLVNRPDLRQHNACYATSSLTHFLRKLNQARQASPQTA</sequence>